<evidence type="ECO:0000256" key="5">
    <source>
        <dbReference type="RuleBase" id="RU000688"/>
    </source>
</evidence>
<protein>
    <submittedName>
        <fullName evidence="9">Cholecystokinin receptor type A-like</fullName>
    </submittedName>
</protein>
<comment type="subcellular location">
    <subcellularLocation>
        <location evidence="1">Membrane</location>
    </subcellularLocation>
</comment>
<feature type="domain" description="G-protein coupled receptors family 1 profile" evidence="7">
    <location>
        <begin position="33"/>
        <end position="293"/>
    </location>
</feature>
<keyword evidence="3 6" id="KW-1133">Transmembrane helix</keyword>
<dbReference type="PROSITE" id="PS50262">
    <property type="entry name" value="G_PROTEIN_RECEP_F1_2"/>
    <property type="match status" value="1"/>
</dbReference>
<keyword evidence="4 6" id="KW-0472">Membrane</keyword>
<keyword evidence="5" id="KW-0675">Receptor</keyword>
<feature type="transmembrane region" description="Helical" evidence="6">
    <location>
        <begin position="54"/>
        <end position="75"/>
    </location>
</feature>
<evidence type="ECO:0000256" key="1">
    <source>
        <dbReference type="ARBA" id="ARBA00004370"/>
    </source>
</evidence>
<dbReference type="PANTHER" id="PTHR45698:SF1">
    <property type="entry name" value="TRACE AMINE-ASSOCIATED RECEPTOR 13C-LIKE"/>
    <property type="match status" value="1"/>
</dbReference>
<feature type="transmembrane region" description="Helical" evidence="6">
    <location>
        <begin position="271"/>
        <end position="295"/>
    </location>
</feature>
<keyword evidence="8" id="KW-1185">Reference proteome</keyword>
<evidence type="ECO:0000256" key="6">
    <source>
        <dbReference type="SAM" id="Phobius"/>
    </source>
</evidence>
<dbReference type="RefSeq" id="XP_006815768.1">
    <property type="nucleotide sequence ID" value="XM_006815705.1"/>
</dbReference>
<feature type="transmembrane region" description="Helical" evidence="6">
    <location>
        <begin position="180"/>
        <end position="204"/>
    </location>
</feature>
<keyword evidence="5" id="KW-0807">Transducer</keyword>
<dbReference type="CDD" id="cd00637">
    <property type="entry name" value="7tm_classA_rhodopsin-like"/>
    <property type="match status" value="1"/>
</dbReference>
<dbReference type="Proteomes" id="UP000694865">
    <property type="component" value="Unplaced"/>
</dbReference>
<dbReference type="Pfam" id="PF00001">
    <property type="entry name" value="7tm_1"/>
    <property type="match status" value="1"/>
</dbReference>
<sequence>MENLTNTTSWPPAAATDIYMYIELALGIIGTVGNGLVIVVVLSTPQMKTLTNYFIINLAVADLMTSMLLICNRFLLKIGDFPVPGGVSGELYCRLYFSAQFFWFTINASSYNLVLVTMERYFAIVHPLSYDKYFSKRSTAVFIACTWCFVFVLQFFTVAFHGYDEEIGCHLSVYPNAASAMAIGVMYFVLSYFVPLNVMICAYYKIVSCLKLSASSLVSSNRGDDRAHTLLVARKRVIRMLLLVLLAYGICWTPDSLLFLCYNLGVEINLGATFVQIIVVLKFANSILNPFIYVFKYKQFRQSLLKGFCSYMPCVRNKIEDHSTIVNTVHTNVNN</sequence>
<evidence type="ECO:0000313" key="9">
    <source>
        <dbReference type="RefSeq" id="XP_006815768.1"/>
    </source>
</evidence>
<evidence type="ECO:0000259" key="7">
    <source>
        <dbReference type="PROSITE" id="PS50262"/>
    </source>
</evidence>
<proteinExistence type="inferred from homology"/>
<evidence type="ECO:0000256" key="3">
    <source>
        <dbReference type="ARBA" id="ARBA00022989"/>
    </source>
</evidence>
<evidence type="ECO:0000313" key="8">
    <source>
        <dbReference type="Proteomes" id="UP000694865"/>
    </source>
</evidence>
<feature type="transmembrane region" description="Helical" evidence="6">
    <location>
        <begin position="139"/>
        <end position="160"/>
    </location>
</feature>
<dbReference type="PROSITE" id="PS00237">
    <property type="entry name" value="G_PROTEIN_RECEP_F1_1"/>
    <property type="match status" value="1"/>
</dbReference>
<dbReference type="InterPro" id="IPR000276">
    <property type="entry name" value="GPCR_Rhodpsn"/>
</dbReference>
<reference evidence="9" key="1">
    <citation type="submission" date="2025-08" db="UniProtKB">
        <authorList>
            <consortium name="RefSeq"/>
        </authorList>
    </citation>
    <scope>IDENTIFICATION</scope>
    <source>
        <tissue evidence="9">Testes</tissue>
    </source>
</reference>
<keyword evidence="5" id="KW-0297">G-protein coupled receptor</keyword>
<feature type="transmembrane region" description="Helical" evidence="6">
    <location>
        <begin position="240"/>
        <end position="265"/>
    </location>
</feature>
<name>A0ABM0M6X7_SACKO</name>
<dbReference type="GeneID" id="102804366"/>
<evidence type="ECO:0000256" key="2">
    <source>
        <dbReference type="ARBA" id="ARBA00022692"/>
    </source>
</evidence>
<gene>
    <name evidence="9" type="primary">LOC102804366</name>
</gene>
<keyword evidence="2 5" id="KW-0812">Transmembrane</keyword>
<dbReference type="PRINTS" id="PR00237">
    <property type="entry name" value="GPCRRHODOPSN"/>
</dbReference>
<dbReference type="InterPro" id="IPR017452">
    <property type="entry name" value="GPCR_Rhodpsn_7TM"/>
</dbReference>
<feature type="transmembrane region" description="Helical" evidence="6">
    <location>
        <begin position="20"/>
        <end position="42"/>
    </location>
</feature>
<dbReference type="Gene3D" id="1.20.1070.10">
    <property type="entry name" value="Rhodopsin 7-helix transmembrane proteins"/>
    <property type="match status" value="1"/>
</dbReference>
<accession>A0ABM0M6X7</accession>
<evidence type="ECO:0000256" key="4">
    <source>
        <dbReference type="ARBA" id="ARBA00023136"/>
    </source>
</evidence>
<feature type="transmembrane region" description="Helical" evidence="6">
    <location>
        <begin position="95"/>
        <end position="118"/>
    </location>
</feature>
<comment type="similarity">
    <text evidence="5">Belongs to the G-protein coupled receptor 1 family.</text>
</comment>
<dbReference type="SMART" id="SM01381">
    <property type="entry name" value="7TM_GPCR_Srsx"/>
    <property type="match status" value="1"/>
</dbReference>
<dbReference type="PANTHER" id="PTHR45698">
    <property type="entry name" value="TRACE AMINE-ASSOCIATED RECEPTOR 19N-RELATED"/>
    <property type="match status" value="1"/>
</dbReference>
<dbReference type="SUPFAM" id="SSF81321">
    <property type="entry name" value="Family A G protein-coupled receptor-like"/>
    <property type="match status" value="1"/>
</dbReference>
<organism evidence="8 9">
    <name type="scientific">Saccoglossus kowalevskii</name>
    <name type="common">Acorn worm</name>
    <dbReference type="NCBI Taxonomy" id="10224"/>
    <lineage>
        <taxon>Eukaryota</taxon>
        <taxon>Metazoa</taxon>
        <taxon>Hemichordata</taxon>
        <taxon>Enteropneusta</taxon>
        <taxon>Harrimaniidae</taxon>
        <taxon>Saccoglossus</taxon>
    </lineage>
</organism>